<reference evidence="12 13" key="1">
    <citation type="submission" date="2023-10" db="EMBL/GenBank/DDBJ databases">
        <authorList>
            <person name="Maclean D."/>
            <person name="Macfadyen A."/>
        </authorList>
    </citation>
    <scope>NUCLEOTIDE SEQUENCE [LARGE SCALE GENOMIC DNA]</scope>
</reference>
<dbReference type="Gene3D" id="3.30.1010.10">
    <property type="entry name" value="Phosphatidylinositol 3-kinase Catalytic Subunit, Chain A, domain 4"/>
    <property type="match status" value="1"/>
</dbReference>
<comment type="caution">
    <text evidence="12">The sequence shown here is derived from an EMBL/GenBank/DDBJ whole genome shotgun (WGS) entry which is preliminary data.</text>
</comment>
<evidence type="ECO:0000256" key="8">
    <source>
        <dbReference type="SAM" id="MobiDB-lite"/>
    </source>
</evidence>
<dbReference type="CDD" id="cd00896">
    <property type="entry name" value="PI3Kc_III"/>
    <property type="match status" value="1"/>
</dbReference>
<dbReference type="PROSITE" id="PS00916">
    <property type="entry name" value="PI3_4_KINASE_2"/>
    <property type="match status" value="1"/>
</dbReference>
<evidence type="ECO:0000256" key="3">
    <source>
        <dbReference type="ARBA" id="ARBA00022741"/>
    </source>
</evidence>
<evidence type="ECO:0000313" key="12">
    <source>
        <dbReference type="EMBL" id="CAK0784160.1"/>
    </source>
</evidence>
<dbReference type="PROSITE" id="PS51545">
    <property type="entry name" value="PIK_HELICAL"/>
    <property type="match status" value="1"/>
</dbReference>
<feature type="domain" description="PI3K/PI4K catalytic" evidence="9">
    <location>
        <begin position="542"/>
        <end position="851"/>
    </location>
</feature>
<dbReference type="InterPro" id="IPR011009">
    <property type="entry name" value="Kinase-like_dom_sf"/>
</dbReference>
<dbReference type="Gene3D" id="1.25.40.70">
    <property type="entry name" value="Phosphatidylinositol 3-kinase, accessory domain (PIK)"/>
    <property type="match status" value="1"/>
</dbReference>
<evidence type="ECO:0000259" key="9">
    <source>
        <dbReference type="PROSITE" id="PS50290"/>
    </source>
</evidence>
<dbReference type="EC" id="2.7.1.137" evidence="1"/>
<dbReference type="InterPro" id="IPR035892">
    <property type="entry name" value="C2_domain_sf"/>
</dbReference>
<feature type="domain" description="PIK helical" evidence="10">
    <location>
        <begin position="293"/>
        <end position="468"/>
    </location>
</feature>
<dbReference type="InterPro" id="IPR042236">
    <property type="entry name" value="PI3K_accessory_sf"/>
</dbReference>
<sequence length="866" mass="94959">MVPAHDLKSEAFVFYLSCDISSQVHVRIDNLVGSIYANSQDLSASGPQASNASNGAAARPPALYAVGQLCAFGEVLGLPARAPFVTASASGCSWGSVISFPLKYCDLAQDAQLALTVWQIQLGKPVTPLGSATLRLFSKKGRLKSGRQELQLWRGQEADVAWPSATPAKLPVSQRGELGRLEQLLKRYNRGEIARVEWLDHLTLTRIQQCRAQEAKEGKGDKLVLHVELPTFPHAVVYQQAATAPATPADMAASSDRGGPTLQLIPDPEVGRENPSELKAAKLARGMARGVEDRDLKPNTQERQQIEAIIVGPPNRPLAPEQRMLLWCFRWSLVGEPRALTKVLRCVDWADVRDARAAAELIARWAPISIADALELLSPAFTNPEVRAHAVEVLKRTEDEELLYYLLQLVQALRYEAADASPLAQFLVQRAVANPTLAFTLHWYLVPEFEDAAFGPRASAVHTALQEALLGSTDAGHVLAAIPRQMEVVAMLRHINSELKGTAAKRAEQLRRMVGEYGQCSELAHVRVPLPLDPTVMLTGIVPEECSVFKSALSPLRLTFRTAGRAREQTGQAVPGPDAEALVLPRPGEGTAGTLQRSVSAGQAGPPEGRYQVIYKRGDDLRQDQVVVQIFSLMDRLLKRENLDLKLTAYRVLPTSPEDGLIECIPSTALARVLAEHKSIHRYWALYNADPSGPFGLRAEVLDSFVKSCAGYCVMTYILGVGDRHNDNLMLTPDGRLFHIDFGFIMGRDPKPWPPPFKLSREMVEAMGGADSEGYRAFCAHACEAYNILRKSASLILSLFHLMAGAAIPDVRADPEKVILKLQEKLRLGENDEAAIEWMQQLISESSSQVMAGFMEATHRLAQALR</sequence>
<gene>
    <name evidence="12" type="ORF">CVIRNUC_007363</name>
</gene>
<evidence type="ECO:0000256" key="2">
    <source>
        <dbReference type="ARBA" id="ARBA00022679"/>
    </source>
</evidence>
<dbReference type="SUPFAM" id="SSF49562">
    <property type="entry name" value="C2 domain (Calcium/lipid-binding domain, CaLB)"/>
    <property type="match status" value="1"/>
</dbReference>
<dbReference type="GO" id="GO:0006897">
    <property type="term" value="P:endocytosis"/>
    <property type="evidence" value="ECO:0007669"/>
    <property type="project" value="TreeGrafter"/>
</dbReference>
<comment type="similarity">
    <text evidence="6 7">Belongs to the PI3/PI4-kinase family.</text>
</comment>
<dbReference type="InterPro" id="IPR057756">
    <property type="entry name" value="PI3-kinase_type3/VPS34_cat"/>
</dbReference>
<evidence type="ECO:0000256" key="5">
    <source>
        <dbReference type="ARBA" id="ARBA00022840"/>
    </source>
</evidence>
<protein>
    <recommendedName>
        <fullName evidence="1">phosphatidylinositol 3-kinase</fullName>
        <ecNumber evidence="1">2.7.1.137</ecNumber>
    </recommendedName>
</protein>
<proteinExistence type="inferred from homology"/>
<keyword evidence="13" id="KW-1185">Reference proteome</keyword>
<feature type="region of interest" description="Disordered" evidence="8">
    <location>
        <begin position="249"/>
        <end position="273"/>
    </location>
</feature>
<dbReference type="InterPro" id="IPR036940">
    <property type="entry name" value="PI3/4_kinase_cat_sf"/>
</dbReference>
<keyword evidence="3 6" id="KW-0547">Nucleotide-binding</keyword>
<dbReference type="GO" id="GO:0005524">
    <property type="term" value="F:ATP binding"/>
    <property type="evidence" value="ECO:0007669"/>
    <property type="project" value="UniProtKB-UniRule"/>
</dbReference>
<evidence type="ECO:0000259" key="11">
    <source>
        <dbReference type="PROSITE" id="PS51547"/>
    </source>
</evidence>
<dbReference type="PROSITE" id="PS51547">
    <property type="entry name" value="C2_PI3K"/>
    <property type="match status" value="1"/>
</dbReference>
<organism evidence="12 13">
    <name type="scientific">Coccomyxa viridis</name>
    <dbReference type="NCBI Taxonomy" id="1274662"/>
    <lineage>
        <taxon>Eukaryota</taxon>
        <taxon>Viridiplantae</taxon>
        <taxon>Chlorophyta</taxon>
        <taxon>core chlorophytes</taxon>
        <taxon>Trebouxiophyceae</taxon>
        <taxon>Trebouxiophyceae incertae sedis</taxon>
        <taxon>Coccomyxaceae</taxon>
        <taxon>Coccomyxa</taxon>
    </lineage>
</organism>
<dbReference type="InterPro" id="IPR015433">
    <property type="entry name" value="PI3/4_kinase"/>
</dbReference>
<keyword evidence="5 6" id="KW-0067">ATP-binding</keyword>
<accession>A0AAV1IDT5</accession>
<dbReference type="SUPFAM" id="SSF48371">
    <property type="entry name" value="ARM repeat"/>
    <property type="match status" value="1"/>
</dbReference>
<dbReference type="InterPro" id="IPR002420">
    <property type="entry name" value="PI3K-type_C2_dom"/>
</dbReference>
<evidence type="ECO:0000256" key="1">
    <source>
        <dbReference type="ARBA" id="ARBA00012073"/>
    </source>
</evidence>
<dbReference type="PROSITE" id="PS50290">
    <property type="entry name" value="PI3_4_KINASE_3"/>
    <property type="match status" value="1"/>
</dbReference>
<evidence type="ECO:0000256" key="6">
    <source>
        <dbReference type="PIRNR" id="PIRNR000587"/>
    </source>
</evidence>
<dbReference type="EMBL" id="CAUYUE010000010">
    <property type="protein sequence ID" value="CAK0784160.1"/>
    <property type="molecule type" value="Genomic_DNA"/>
</dbReference>
<dbReference type="GO" id="GO:0034271">
    <property type="term" value="C:phosphatidylinositol 3-kinase complex, class III, type I"/>
    <property type="evidence" value="ECO:0007669"/>
    <property type="project" value="TreeGrafter"/>
</dbReference>
<dbReference type="Pfam" id="PF00454">
    <property type="entry name" value="PI3_PI4_kinase"/>
    <property type="match status" value="1"/>
</dbReference>
<dbReference type="GO" id="GO:0016303">
    <property type="term" value="F:1-phosphatidylinositol-3-kinase activity"/>
    <property type="evidence" value="ECO:0007669"/>
    <property type="project" value="UniProtKB-EC"/>
</dbReference>
<evidence type="ECO:0000256" key="7">
    <source>
        <dbReference type="PROSITE-ProRule" id="PRU00880"/>
    </source>
</evidence>
<dbReference type="Gene3D" id="2.60.40.150">
    <property type="entry name" value="C2 domain"/>
    <property type="match status" value="1"/>
</dbReference>
<dbReference type="InterPro" id="IPR000403">
    <property type="entry name" value="PI3/4_kinase_cat_dom"/>
</dbReference>
<dbReference type="Pfam" id="PF00792">
    <property type="entry name" value="PI3K_C2"/>
    <property type="match status" value="1"/>
</dbReference>
<dbReference type="PANTHER" id="PTHR10048">
    <property type="entry name" value="PHOSPHATIDYLINOSITOL KINASE"/>
    <property type="match status" value="1"/>
</dbReference>
<dbReference type="PANTHER" id="PTHR10048:SF7">
    <property type="entry name" value="PHOSPHATIDYLINOSITOL 3-KINASE CATALYTIC SUBUNIT TYPE 3"/>
    <property type="match status" value="1"/>
</dbReference>
<dbReference type="Gene3D" id="1.10.1070.11">
    <property type="entry name" value="Phosphatidylinositol 3-/4-kinase, catalytic domain"/>
    <property type="match status" value="1"/>
</dbReference>
<name>A0AAV1IDT5_9CHLO</name>
<dbReference type="SMART" id="SM00146">
    <property type="entry name" value="PI3Kc"/>
    <property type="match status" value="1"/>
</dbReference>
<dbReference type="AlphaFoldDB" id="A0AAV1IDT5"/>
<dbReference type="SUPFAM" id="SSF56112">
    <property type="entry name" value="Protein kinase-like (PK-like)"/>
    <property type="match status" value="1"/>
</dbReference>
<evidence type="ECO:0000259" key="10">
    <source>
        <dbReference type="PROSITE" id="PS51545"/>
    </source>
</evidence>
<dbReference type="FunFam" id="1.10.1070.11:FF:000002">
    <property type="entry name" value="Phosphatidylinositol 3-kinase catalytic subunit type 3"/>
    <property type="match status" value="1"/>
</dbReference>
<dbReference type="GO" id="GO:0048015">
    <property type="term" value="P:phosphatidylinositol-mediated signaling"/>
    <property type="evidence" value="ECO:0007669"/>
    <property type="project" value="TreeGrafter"/>
</dbReference>
<dbReference type="GO" id="GO:0000407">
    <property type="term" value="C:phagophore assembly site"/>
    <property type="evidence" value="ECO:0007669"/>
    <property type="project" value="TreeGrafter"/>
</dbReference>
<evidence type="ECO:0000256" key="4">
    <source>
        <dbReference type="ARBA" id="ARBA00022777"/>
    </source>
</evidence>
<evidence type="ECO:0000313" key="13">
    <source>
        <dbReference type="Proteomes" id="UP001314263"/>
    </source>
</evidence>
<keyword evidence="4 6" id="KW-0418">Kinase</keyword>
<dbReference type="GO" id="GO:0034272">
    <property type="term" value="C:phosphatidylinositol 3-kinase complex, class III, type II"/>
    <property type="evidence" value="ECO:0007669"/>
    <property type="project" value="TreeGrafter"/>
</dbReference>
<dbReference type="InterPro" id="IPR018936">
    <property type="entry name" value="PI3/4_kinase_CS"/>
</dbReference>
<dbReference type="InterPro" id="IPR008290">
    <property type="entry name" value="PI3K_Vps34"/>
</dbReference>
<dbReference type="PIRSF" id="PIRSF000587">
    <property type="entry name" value="PI3K_Vps34"/>
    <property type="match status" value="1"/>
</dbReference>
<dbReference type="GO" id="GO:0000045">
    <property type="term" value="P:autophagosome assembly"/>
    <property type="evidence" value="ECO:0007669"/>
    <property type="project" value="TreeGrafter"/>
</dbReference>
<dbReference type="Pfam" id="PF00613">
    <property type="entry name" value="PI3Ka"/>
    <property type="match status" value="1"/>
</dbReference>
<dbReference type="InterPro" id="IPR001263">
    <property type="entry name" value="PI3K_accessory_dom"/>
</dbReference>
<dbReference type="GO" id="GO:0005777">
    <property type="term" value="C:peroxisome"/>
    <property type="evidence" value="ECO:0007669"/>
    <property type="project" value="TreeGrafter"/>
</dbReference>
<dbReference type="GO" id="GO:0005768">
    <property type="term" value="C:endosome"/>
    <property type="evidence" value="ECO:0007669"/>
    <property type="project" value="TreeGrafter"/>
</dbReference>
<keyword evidence="2 6" id="KW-0808">Transferase</keyword>
<dbReference type="Proteomes" id="UP001314263">
    <property type="component" value="Unassembled WGS sequence"/>
</dbReference>
<dbReference type="InterPro" id="IPR016024">
    <property type="entry name" value="ARM-type_fold"/>
</dbReference>
<feature type="domain" description="C2 PI3K-type" evidence="11">
    <location>
        <begin position="38"/>
        <end position="191"/>
    </location>
</feature>
<dbReference type="SMART" id="SM00145">
    <property type="entry name" value="PI3Ka"/>
    <property type="match status" value="1"/>
</dbReference>